<dbReference type="Proteomes" id="UP001144313">
    <property type="component" value="Unassembled WGS sequence"/>
</dbReference>
<feature type="transmembrane region" description="Helical" evidence="1">
    <location>
        <begin position="87"/>
        <end position="109"/>
    </location>
</feature>
<dbReference type="AlphaFoldDB" id="A0A9W6LEF5"/>
<dbReference type="InterPro" id="IPR057746">
    <property type="entry name" value="CpnT-like_N"/>
</dbReference>
<accession>A0A9W6LEF5</accession>
<sequence>MALMLPSELVSLLGILGFDWPESNEDALMEMGQAWLDFGQELGDIADEATGGAASAWTDQIGKDIDAFKTWWESEDGPQHILTSGSIGGMIAGAGMMVCSVIVLVLKVAVIAQLIWLAVQIAIAVAQAAVTFGASLLQIPIVQQLIRTIVGNLFQEAVFKLLEA</sequence>
<evidence type="ECO:0000259" key="2">
    <source>
        <dbReference type="Pfam" id="PF25547"/>
    </source>
</evidence>
<comment type="caution">
    <text evidence="3">The sequence shown here is derived from an EMBL/GenBank/DDBJ whole genome shotgun (WGS) entry which is preliminary data.</text>
</comment>
<organism evidence="3 4">
    <name type="scientific">Glycomyces algeriensis</name>
    <dbReference type="NCBI Taxonomy" id="256037"/>
    <lineage>
        <taxon>Bacteria</taxon>
        <taxon>Bacillati</taxon>
        <taxon>Actinomycetota</taxon>
        <taxon>Actinomycetes</taxon>
        <taxon>Glycomycetales</taxon>
        <taxon>Glycomycetaceae</taxon>
        <taxon>Glycomyces</taxon>
    </lineage>
</organism>
<name>A0A9W6LEF5_9ACTN</name>
<proteinExistence type="predicted"/>
<evidence type="ECO:0000256" key="1">
    <source>
        <dbReference type="SAM" id="Phobius"/>
    </source>
</evidence>
<gene>
    <name evidence="3" type="ORF">GALLR39Z86_04680</name>
</gene>
<dbReference type="EMBL" id="BSDT01000001">
    <property type="protein sequence ID" value="GLI40618.1"/>
    <property type="molecule type" value="Genomic_DNA"/>
</dbReference>
<evidence type="ECO:0000313" key="3">
    <source>
        <dbReference type="EMBL" id="GLI40618.1"/>
    </source>
</evidence>
<keyword evidence="1" id="KW-1133">Transmembrane helix</keyword>
<feature type="transmembrane region" description="Helical" evidence="1">
    <location>
        <begin position="115"/>
        <end position="137"/>
    </location>
</feature>
<feature type="domain" description="Outer membrane channel protein CpnT-like N-terminal" evidence="2">
    <location>
        <begin position="18"/>
        <end position="139"/>
    </location>
</feature>
<keyword evidence="1" id="KW-0472">Membrane</keyword>
<dbReference type="RefSeq" id="WP_270117197.1">
    <property type="nucleotide sequence ID" value="NZ_BAAAOL010000009.1"/>
</dbReference>
<reference evidence="3" key="1">
    <citation type="submission" date="2022-12" db="EMBL/GenBank/DDBJ databases">
        <title>Reference genome sequencing for broad-spectrum identification of bacterial and archaeal isolates by mass spectrometry.</title>
        <authorList>
            <person name="Sekiguchi Y."/>
            <person name="Tourlousse D.M."/>
        </authorList>
    </citation>
    <scope>NUCLEOTIDE SEQUENCE</scope>
    <source>
        <strain evidence="3">LLR39Z86</strain>
    </source>
</reference>
<evidence type="ECO:0000313" key="4">
    <source>
        <dbReference type="Proteomes" id="UP001144313"/>
    </source>
</evidence>
<keyword evidence="1" id="KW-0812">Transmembrane</keyword>
<keyword evidence="4" id="KW-1185">Reference proteome</keyword>
<protein>
    <recommendedName>
        <fullName evidence="2">Outer membrane channel protein CpnT-like N-terminal domain-containing protein</fullName>
    </recommendedName>
</protein>
<dbReference type="Pfam" id="PF25547">
    <property type="entry name" value="WXG100_2"/>
    <property type="match status" value="1"/>
</dbReference>